<feature type="region of interest" description="Disordered" evidence="1">
    <location>
        <begin position="64"/>
        <end position="91"/>
    </location>
</feature>
<dbReference type="Proteomes" id="UP000576550">
    <property type="component" value="Unassembled WGS sequence"/>
</dbReference>
<evidence type="ECO:0000313" key="4">
    <source>
        <dbReference type="Proteomes" id="UP000576550"/>
    </source>
</evidence>
<name>A0A832R8F1_9BACT</name>
<organism evidence="3 4">
    <name type="scientific">Candidatus Dojkabacteria bacterium</name>
    <dbReference type="NCBI Taxonomy" id="2099670"/>
    <lineage>
        <taxon>Bacteria</taxon>
        <taxon>Candidatus Dojkabacteria</taxon>
    </lineage>
</organism>
<reference evidence="3 4" key="1">
    <citation type="journal article" date="2020" name="Biotechnol. Biofuels">
        <title>New insights from the biogas microbiome by comprehensive genome-resolved metagenomics of nearly 1600 species originating from multiple anaerobic digesters.</title>
        <authorList>
            <person name="Campanaro S."/>
            <person name="Treu L."/>
            <person name="Rodriguez-R L.M."/>
            <person name="Kovalovszki A."/>
            <person name="Ziels R.M."/>
            <person name="Maus I."/>
            <person name="Zhu X."/>
            <person name="Kougias P.G."/>
            <person name="Basile A."/>
            <person name="Luo G."/>
            <person name="Schluter A."/>
            <person name="Konstantinidis K.T."/>
            <person name="Angelidaki I."/>
        </authorList>
    </citation>
    <scope>NUCLEOTIDE SEQUENCE [LARGE SCALE GENOMIC DNA]</scope>
    <source>
        <strain evidence="3">AS05jafATM_89</strain>
    </source>
</reference>
<protein>
    <submittedName>
        <fullName evidence="3">Uncharacterized protein</fullName>
    </submittedName>
</protein>
<dbReference type="EMBL" id="DUTP01000001">
    <property type="protein sequence ID" value="HHX99091.1"/>
    <property type="molecule type" value="Genomic_DNA"/>
</dbReference>
<keyword evidence="2" id="KW-0472">Membrane</keyword>
<comment type="caution">
    <text evidence="3">The sequence shown here is derived from an EMBL/GenBank/DDBJ whole genome shotgun (WGS) entry which is preliminary data.</text>
</comment>
<evidence type="ECO:0000256" key="2">
    <source>
        <dbReference type="SAM" id="Phobius"/>
    </source>
</evidence>
<keyword evidence="2" id="KW-0812">Transmembrane</keyword>
<keyword evidence="2" id="KW-1133">Transmembrane helix</keyword>
<feature type="transmembrane region" description="Helical" evidence="2">
    <location>
        <begin position="6"/>
        <end position="27"/>
    </location>
</feature>
<sequence>MIITTFIVGFIMVIVALVLTTLIKVSVVTTNKTAARNDSEFVLELLRRNIKSSNPEHVSIYNSQGERKYNRRTGRVHSQSSSEEWESVGPNQSGNEIHFRPQGSQNWVCIAYYKGLSWDVEKKKDDEGQDVLMGYILKVTKNREDYTAKGCFGDLGNNDALMVLNSKAINIKDFSFQYRIHGEDAINKIIQVDMVAQPVHWYFAKGAPINREIYRQAIITTESIEW</sequence>
<evidence type="ECO:0000313" key="3">
    <source>
        <dbReference type="EMBL" id="HHX99091.1"/>
    </source>
</evidence>
<evidence type="ECO:0000256" key="1">
    <source>
        <dbReference type="SAM" id="MobiDB-lite"/>
    </source>
</evidence>
<accession>A0A832R8F1</accession>
<proteinExistence type="predicted"/>
<dbReference type="AlphaFoldDB" id="A0A832R8F1"/>
<gene>
    <name evidence="3" type="ORF">GX533_00165</name>
</gene>